<organism evidence="20 21">
    <name type="scientific">Chamaesiphon polymorphus CCALA 037</name>
    <dbReference type="NCBI Taxonomy" id="2107692"/>
    <lineage>
        <taxon>Bacteria</taxon>
        <taxon>Bacillati</taxon>
        <taxon>Cyanobacteriota</taxon>
        <taxon>Cyanophyceae</taxon>
        <taxon>Gomontiellales</taxon>
        <taxon>Chamaesiphonaceae</taxon>
        <taxon>Chamaesiphon</taxon>
    </lineage>
</organism>
<comment type="subcellular location">
    <subcellularLocation>
        <location evidence="1 15">Cytoplasm</location>
    </subcellularLocation>
</comment>
<evidence type="ECO:0000256" key="12">
    <source>
        <dbReference type="ARBA" id="ARBA00022917"/>
    </source>
</evidence>
<evidence type="ECO:0000256" key="6">
    <source>
        <dbReference type="ARBA" id="ARBA00022598"/>
    </source>
</evidence>
<dbReference type="GO" id="GO:0004826">
    <property type="term" value="F:phenylalanine-tRNA ligase activity"/>
    <property type="evidence" value="ECO:0007669"/>
    <property type="project" value="UniProtKB-UniRule"/>
</dbReference>
<keyword evidence="5 16" id="KW-0820">tRNA-binding</keyword>
<keyword evidence="13 15" id="KW-0030">Aminoacyl-tRNA synthetase</keyword>
<dbReference type="SMART" id="SM00874">
    <property type="entry name" value="B5"/>
    <property type="match status" value="1"/>
</dbReference>
<keyword evidence="8 15" id="KW-0547">Nucleotide-binding</keyword>
<keyword evidence="21" id="KW-1185">Reference proteome</keyword>
<dbReference type="GO" id="GO:0009328">
    <property type="term" value="C:phenylalanine-tRNA ligase complex"/>
    <property type="evidence" value="ECO:0007669"/>
    <property type="project" value="TreeGrafter"/>
</dbReference>
<evidence type="ECO:0000256" key="4">
    <source>
        <dbReference type="ARBA" id="ARBA00022490"/>
    </source>
</evidence>
<dbReference type="Gene3D" id="3.30.70.380">
    <property type="entry name" value="Ferrodoxin-fold anticodon-binding domain"/>
    <property type="match status" value="1"/>
</dbReference>
<evidence type="ECO:0000313" key="20">
    <source>
        <dbReference type="EMBL" id="PSB43880.1"/>
    </source>
</evidence>
<evidence type="ECO:0000256" key="15">
    <source>
        <dbReference type="HAMAP-Rule" id="MF_00283"/>
    </source>
</evidence>
<dbReference type="InterPro" id="IPR005147">
    <property type="entry name" value="tRNA_synthase_B5-dom"/>
</dbReference>
<dbReference type="NCBIfam" id="TIGR00472">
    <property type="entry name" value="pheT_bact"/>
    <property type="match status" value="1"/>
</dbReference>
<evidence type="ECO:0000256" key="16">
    <source>
        <dbReference type="PROSITE-ProRule" id="PRU00209"/>
    </source>
</evidence>
<evidence type="ECO:0000256" key="1">
    <source>
        <dbReference type="ARBA" id="ARBA00004496"/>
    </source>
</evidence>
<sequence length="822" mass="90206">MYIALNWLKELVDCQLDPETLAQTLTLAGFEVESIEDRSTWADGVVVGRVLTRIQHPNADKLSVCTVDVGGEEPLQIVCGAANVRAGIHVAVATVGTYLPKVDLKIKPAKLRGEKSEGMICSLSELGLTKDSEGIYIFGESEDPQTPAIGTDVRPLLGLDEIVLDLSSTANRADALSMVGIAREVAALTGGKLKLPAVDMSAIAKQPQLTVSVSETQACPVYSATLIEGVRVSPSPEWLQRRLQSAGIRPINNVVDVTNYILLEWGQPLHAFDADKLQAVSGNQTIQMGVRNSQKQGETLKTLDGQERQLNAQNLLITVSDTPVALAGVMGGENTEVDESTQNIVLEAAIFDPVAVRKSARSQGGMRSEASTRYERGVNFAELETATHRAIELLVQLAGGKISCQDVSDRRPDLTLQPRTIKLRLVRLNQILGPIDDDGEPGEISTADVERTLTALGCQLTATLDDKEETVWDVVVPPYRYRDLEREIDLIEEVARLYGYDRFMDTLPSESAAGFLSLDEELLRQIRAAFRAVGLNEVVQYSYAIEKLNNGSQVEIVNPMFAEYSTLRSELISGLIQSFQTNLAQGNGAFQAFEISKVFGRDETGLTETDVLAGIVGGDPGVGRWTTGGKPQPLTWYEAKGMLDSVCQSLNIPVEYQADRSDEKLHPGRTASLWLEGQKLGYFGQLHPQLRQEKDLPAEVYVFQLNLDPILNYLAAEERLVPVFKSYSTYPASDRDIAFFAPIDLSLADIKKSIVKAGGELLEDVEVFDEYRGANVPDGQRSLAIRSIYRALDRTLTDTDVEPLQQKIRDVLVEKFRVTLRS</sequence>
<dbReference type="Proteomes" id="UP000238937">
    <property type="component" value="Unassembled WGS sequence"/>
</dbReference>
<dbReference type="InterPro" id="IPR004532">
    <property type="entry name" value="Phe-tRNA-ligase_IIc_bsu_bact"/>
</dbReference>
<feature type="domain" description="TRNA-binding" evidence="17">
    <location>
        <begin position="39"/>
        <end position="154"/>
    </location>
</feature>
<dbReference type="InterPro" id="IPR045060">
    <property type="entry name" value="Phe-tRNA-ligase_IIc_bsu"/>
</dbReference>
<feature type="binding site" evidence="15">
    <location>
        <position position="483"/>
    </location>
    <ligand>
        <name>Mg(2+)</name>
        <dbReference type="ChEBI" id="CHEBI:18420"/>
        <note>shared with alpha subunit</note>
    </ligand>
</feature>
<dbReference type="PROSITE" id="PS51447">
    <property type="entry name" value="FDX_ACB"/>
    <property type="match status" value="1"/>
</dbReference>
<dbReference type="CDD" id="cd02796">
    <property type="entry name" value="tRNA_bind_bactPheRS"/>
    <property type="match status" value="1"/>
</dbReference>
<dbReference type="InterPro" id="IPR002547">
    <property type="entry name" value="tRNA-bd_dom"/>
</dbReference>
<evidence type="ECO:0000259" key="19">
    <source>
        <dbReference type="PROSITE" id="PS51483"/>
    </source>
</evidence>
<dbReference type="FunFam" id="3.30.70.380:FF:000001">
    <property type="entry name" value="Phenylalanine--tRNA ligase beta subunit"/>
    <property type="match status" value="1"/>
</dbReference>
<dbReference type="HAMAP" id="MF_00283">
    <property type="entry name" value="Phe_tRNA_synth_beta1"/>
    <property type="match status" value="1"/>
</dbReference>
<dbReference type="EC" id="6.1.1.20" evidence="15"/>
<evidence type="ECO:0000256" key="2">
    <source>
        <dbReference type="ARBA" id="ARBA00008653"/>
    </source>
</evidence>
<evidence type="ECO:0000259" key="17">
    <source>
        <dbReference type="PROSITE" id="PS50886"/>
    </source>
</evidence>
<evidence type="ECO:0000256" key="9">
    <source>
        <dbReference type="ARBA" id="ARBA00022840"/>
    </source>
</evidence>
<feature type="domain" description="B5" evidence="19">
    <location>
        <begin position="416"/>
        <end position="505"/>
    </location>
</feature>
<dbReference type="InterPro" id="IPR036690">
    <property type="entry name" value="Fdx_antiC-bd_sf"/>
</dbReference>
<evidence type="ECO:0000256" key="14">
    <source>
        <dbReference type="ARBA" id="ARBA00049255"/>
    </source>
</evidence>
<comment type="catalytic activity">
    <reaction evidence="14 15">
        <text>tRNA(Phe) + L-phenylalanine + ATP = L-phenylalanyl-tRNA(Phe) + AMP + diphosphate + H(+)</text>
        <dbReference type="Rhea" id="RHEA:19413"/>
        <dbReference type="Rhea" id="RHEA-COMP:9668"/>
        <dbReference type="Rhea" id="RHEA-COMP:9699"/>
        <dbReference type="ChEBI" id="CHEBI:15378"/>
        <dbReference type="ChEBI" id="CHEBI:30616"/>
        <dbReference type="ChEBI" id="CHEBI:33019"/>
        <dbReference type="ChEBI" id="CHEBI:58095"/>
        <dbReference type="ChEBI" id="CHEBI:78442"/>
        <dbReference type="ChEBI" id="CHEBI:78531"/>
        <dbReference type="ChEBI" id="CHEBI:456215"/>
        <dbReference type="EC" id="6.1.1.20"/>
    </reaction>
</comment>
<dbReference type="PANTHER" id="PTHR10947">
    <property type="entry name" value="PHENYLALANYL-TRNA SYNTHETASE BETA CHAIN AND LEUCINE-RICH REPEAT-CONTAINING PROTEIN 47"/>
    <property type="match status" value="1"/>
</dbReference>
<dbReference type="Pfam" id="PF17759">
    <property type="entry name" value="tRNA_synthFbeta"/>
    <property type="match status" value="1"/>
</dbReference>
<dbReference type="AlphaFoldDB" id="A0A2T1FFY0"/>
<evidence type="ECO:0000256" key="11">
    <source>
        <dbReference type="ARBA" id="ARBA00022884"/>
    </source>
</evidence>
<dbReference type="OrthoDB" id="9805455at2"/>
<evidence type="ECO:0000313" key="21">
    <source>
        <dbReference type="Proteomes" id="UP000238937"/>
    </source>
</evidence>
<dbReference type="SUPFAM" id="SSF55681">
    <property type="entry name" value="Class II aaRS and biotin synthetases"/>
    <property type="match status" value="1"/>
</dbReference>
<dbReference type="Gene3D" id="3.50.40.10">
    <property type="entry name" value="Phenylalanyl-trna Synthetase, Chain B, domain 3"/>
    <property type="match status" value="1"/>
</dbReference>
<dbReference type="NCBIfam" id="NF045760">
    <property type="entry name" value="YtpR"/>
    <property type="match status" value="1"/>
</dbReference>
<keyword evidence="4 15" id="KW-0963">Cytoplasm</keyword>
<dbReference type="InterPro" id="IPR012340">
    <property type="entry name" value="NA-bd_OB-fold"/>
</dbReference>
<dbReference type="FunFam" id="2.40.50.140:FF:000045">
    <property type="entry name" value="Phenylalanine--tRNA ligase beta subunit"/>
    <property type="match status" value="1"/>
</dbReference>
<dbReference type="PROSITE" id="PS51483">
    <property type="entry name" value="B5"/>
    <property type="match status" value="1"/>
</dbReference>
<dbReference type="Pfam" id="PF03147">
    <property type="entry name" value="FDX-ACB"/>
    <property type="match status" value="1"/>
</dbReference>
<accession>A0A2T1FFY0</accession>
<dbReference type="SMART" id="SM00896">
    <property type="entry name" value="FDX-ACB"/>
    <property type="match status" value="1"/>
</dbReference>
<feature type="domain" description="FDX-ACB" evidence="18">
    <location>
        <begin position="728"/>
        <end position="821"/>
    </location>
</feature>
<gene>
    <name evidence="15" type="primary">pheT</name>
    <name evidence="20" type="ORF">C7B77_25945</name>
</gene>
<evidence type="ECO:0000256" key="5">
    <source>
        <dbReference type="ARBA" id="ARBA00022555"/>
    </source>
</evidence>
<dbReference type="InterPro" id="IPR005121">
    <property type="entry name" value="Fdx_antiC-bd"/>
</dbReference>
<comment type="caution">
    <text evidence="20">The sequence shown here is derived from an EMBL/GenBank/DDBJ whole genome shotgun (WGS) entry which is preliminary data.</text>
</comment>
<dbReference type="Pfam" id="PF03484">
    <property type="entry name" value="B5"/>
    <property type="match status" value="1"/>
</dbReference>
<dbReference type="Pfam" id="PF03483">
    <property type="entry name" value="B3_4"/>
    <property type="match status" value="1"/>
</dbReference>
<dbReference type="SMART" id="SM00873">
    <property type="entry name" value="B3_4"/>
    <property type="match status" value="1"/>
</dbReference>
<dbReference type="PANTHER" id="PTHR10947:SF0">
    <property type="entry name" value="PHENYLALANINE--TRNA LIGASE BETA SUBUNIT"/>
    <property type="match status" value="1"/>
</dbReference>
<dbReference type="CDD" id="cd00769">
    <property type="entry name" value="PheRS_beta_core"/>
    <property type="match status" value="1"/>
</dbReference>
<feature type="binding site" evidence="15">
    <location>
        <position position="493"/>
    </location>
    <ligand>
        <name>Mg(2+)</name>
        <dbReference type="ChEBI" id="CHEBI:18420"/>
        <note>shared with alpha subunit</note>
    </ligand>
</feature>
<comment type="similarity">
    <text evidence="2 15">Belongs to the phenylalanyl-tRNA synthetase beta subunit family. Type 1 subfamily.</text>
</comment>
<keyword evidence="12 15" id="KW-0648">Protein biosynthesis</keyword>
<comment type="subunit">
    <text evidence="3 15">Tetramer of two alpha and two beta subunits.</text>
</comment>
<dbReference type="PROSITE" id="PS50886">
    <property type="entry name" value="TRBD"/>
    <property type="match status" value="1"/>
</dbReference>
<evidence type="ECO:0000259" key="18">
    <source>
        <dbReference type="PROSITE" id="PS51447"/>
    </source>
</evidence>
<dbReference type="InterPro" id="IPR005146">
    <property type="entry name" value="B3/B4_tRNA-bd"/>
</dbReference>
<keyword evidence="6 15" id="KW-0436">Ligase</keyword>
<evidence type="ECO:0000256" key="7">
    <source>
        <dbReference type="ARBA" id="ARBA00022723"/>
    </source>
</evidence>
<dbReference type="EMBL" id="PVWO01000538">
    <property type="protein sequence ID" value="PSB43880.1"/>
    <property type="molecule type" value="Genomic_DNA"/>
</dbReference>
<name>A0A2T1FFY0_9CYAN</name>
<dbReference type="InterPro" id="IPR041616">
    <property type="entry name" value="PheRS_beta_core"/>
</dbReference>
<dbReference type="InterPro" id="IPR045864">
    <property type="entry name" value="aa-tRNA-synth_II/BPL/LPL"/>
</dbReference>
<dbReference type="GO" id="GO:0000287">
    <property type="term" value="F:magnesium ion binding"/>
    <property type="evidence" value="ECO:0007669"/>
    <property type="project" value="UniProtKB-UniRule"/>
</dbReference>
<dbReference type="Gene3D" id="2.40.50.140">
    <property type="entry name" value="Nucleic acid-binding proteins"/>
    <property type="match status" value="1"/>
</dbReference>
<evidence type="ECO:0000256" key="10">
    <source>
        <dbReference type="ARBA" id="ARBA00022842"/>
    </source>
</evidence>
<dbReference type="RefSeq" id="WP_106311799.1">
    <property type="nucleotide sequence ID" value="NZ_PVWO01000538.1"/>
</dbReference>
<dbReference type="SUPFAM" id="SSF46955">
    <property type="entry name" value="Putative DNA-binding domain"/>
    <property type="match status" value="1"/>
</dbReference>
<dbReference type="Gene3D" id="3.30.56.10">
    <property type="match status" value="2"/>
</dbReference>
<comment type="cofactor">
    <cofactor evidence="15">
        <name>Mg(2+)</name>
        <dbReference type="ChEBI" id="CHEBI:18420"/>
    </cofactor>
    <text evidence="15">Binds 2 magnesium ions per tetramer.</text>
</comment>
<dbReference type="Gene3D" id="3.30.930.10">
    <property type="entry name" value="Bira Bifunctional Protein, Domain 2"/>
    <property type="match status" value="1"/>
</dbReference>
<dbReference type="GO" id="GO:0005524">
    <property type="term" value="F:ATP binding"/>
    <property type="evidence" value="ECO:0007669"/>
    <property type="project" value="UniProtKB-UniRule"/>
</dbReference>
<dbReference type="GO" id="GO:0000049">
    <property type="term" value="F:tRNA binding"/>
    <property type="evidence" value="ECO:0007669"/>
    <property type="project" value="UniProtKB-UniRule"/>
</dbReference>
<feature type="binding site" evidence="15">
    <location>
        <position position="489"/>
    </location>
    <ligand>
        <name>Mg(2+)</name>
        <dbReference type="ChEBI" id="CHEBI:18420"/>
        <note>shared with alpha subunit</note>
    </ligand>
</feature>
<dbReference type="InterPro" id="IPR033714">
    <property type="entry name" value="tRNA_bind_bactPheRS"/>
</dbReference>
<dbReference type="SUPFAM" id="SSF54991">
    <property type="entry name" value="Anticodon-binding domain of PheRS"/>
    <property type="match status" value="1"/>
</dbReference>
<dbReference type="GO" id="GO:0006432">
    <property type="term" value="P:phenylalanyl-tRNA aminoacylation"/>
    <property type="evidence" value="ECO:0007669"/>
    <property type="project" value="UniProtKB-UniRule"/>
</dbReference>
<evidence type="ECO:0000256" key="13">
    <source>
        <dbReference type="ARBA" id="ARBA00023146"/>
    </source>
</evidence>
<reference evidence="20 21" key="1">
    <citation type="submission" date="2018-03" db="EMBL/GenBank/DDBJ databases">
        <title>The ancient ancestry and fast evolution of plastids.</title>
        <authorList>
            <person name="Moore K.R."/>
            <person name="Magnabosco C."/>
            <person name="Momper L."/>
            <person name="Gold D.A."/>
            <person name="Bosak T."/>
            <person name="Fournier G.P."/>
        </authorList>
    </citation>
    <scope>NUCLEOTIDE SEQUENCE [LARGE SCALE GENOMIC DNA]</scope>
    <source>
        <strain evidence="20 21">CCALA 037</strain>
    </source>
</reference>
<dbReference type="SUPFAM" id="SSF56037">
    <property type="entry name" value="PheT/TilS domain"/>
    <property type="match status" value="1"/>
</dbReference>
<keyword evidence="10 15" id="KW-0460">Magnesium</keyword>
<keyword evidence="7 15" id="KW-0479">Metal-binding</keyword>
<proteinExistence type="inferred from homology"/>
<dbReference type="SUPFAM" id="SSF50249">
    <property type="entry name" value="Nucleic acid-binding proteins"/>
    <property type="match status" value="1"/>
</dbReference>
<keyword evidence="9 15" id="KW-0067">ATP-binding</keyword>
<keyword evidence="11 16" id="KW-0694">RNA-binding</keyword>
<feature type="binding site" evidence="15">
    <location>
        <position position="492"/>
    </location>
    <ligand>
        <name>Mg(2+)</name>
        <dbReference type="ChEBI" id="CHEBI:18420"/>
        <note>shared with alpha subunit</note>
    </ligand>
</feature>
<dbReference type="FunFam" id="3.50.40.10:FF:000001">
    <property type="entry name" value="Phenylalanine--tRNA ligase beta subunit"/>
    <property type="match status" value="1"/>
</dbReference>
<evidence type="ECO:0000256" key="3">
    <source>
        <dbReference type="ARBA" id="ARBA00011209"/>
    </source>
</evidence>
<dbReference type="Pfam" id="PF01588">
    <property type="entry name" value="tRNA_bind"/>
    <property type="match status" value="1"/>
</dbReference>
<protein>
    <recommendedName>
        <fullName evidence="15">Phenylalanine--tRNA ligase beta subunit</fullName>
        <ecNumber evidence="15">6.1.1.20</ecNumber>
    </recommendedName>
    <alternativeName>
        <fullName evidence="15">Phenylalanyl-tRNA synthetase beta subunit</fullName>
        <shortName evidence="15">PheRS</shortName>
    </alternativeName>
</protein>
<evidence type="ECO:0000256" key="8">
    <source>
        <dbReference type="ARBA" id="ARBA00022741"/>
    </source>
</evidence>
<dbReference type="InterPro" id="IPR020825">
    <property type="entry name" value="Phe-tRNA_synthase-like_B3/B4"/>
</dbReference>
<dbReference type="InterPro" id="IPR009061">
    <property type="entry name" value="DNA-bd_dom_put_sf"/>
</dbReference>